<dbReference type="InterPro" id="IPR000821">
    <property type="entry name" value="Ala_racemase"/>
</dbReference>
<dbReference type="Gene3D" id="3.90.190.20">
    <property type="entry name" value="Mur ligase, C-terminal domain"/>
    <property type="match status" value="1"/>
</dbReference>
<dbReference type="PANTHER" id="PTHR30511:SF0">
    <property type="entry name" value="ALANINE RACEMASE, CATABOLIC-RELATED"/>
    <property type="match status" value="1"/>
</dbReference>
<dbReference type="UniPathway" id="UPA00042">
    <property type="reaction ID" value="UER00497"/>
</dbReference>
<proteinExistence type="inferred from homology"/>
<dbReference type="SUPFAM" id="SSF63418">
    <property type="entry name" value="MurE/MurF N-terminal domain"/>
    <property type="match status" value="1"/>
</dbReference>
<dbReference type="EC" id="5.1.1.1" evidence="5"/>
<gene>
    <name evidence="9" type="ORF">SAMN05444359_1208</name>
</gene>
<dbReference type="InterPro" id="IPR036615">
    <property type="entry name" value="Mur_ligase_C_dom_sf"/>
</dbReference>
<evidence type="ECO:0000256" key="2">
    <source>
        <dbReference type="ARBA" id="ARBA00001933"/>
    </source>
</evidence>
<dbReference type="GO" id="GO:0016881">
    <property type="term" value="F:acid-amino acid ligase activity"/>
    <property type="evidence" value="ECO:0007669"/>
    <property type="project" value="InterPro"/>
</dbReference>
<keyword evidence="3 5" id="KW-0663">Pyridoxal phosphate</keyword>
<evidence type="ECO:0000256" key="5">
    <source>
        <dbReference type="HAMAP-Rule" id="MF_01201"/>
    </source>
</evidence>
<dbReference type="RefSeq" id="WP_090170594.1">
    <property type="nucleotide sequence ID" value="NZ_FOFB01000020.1"/>
</dbReference>
<keyword evidence="10" id="KW-1185">Reference proteome</keyword>
<dbReference type="Gene3D" id="2.40.37.10">
    <property type="entry name" value="Lyase, Ornithine Decarboxylase, Chain A, domain 1"/>
    <property type="match status" value="1"/>
</dbReference>
<feature type="binding site" evidence="5 7">
    <location>
        <position position="742"/>
    </location>
    <ligand>
        <name>substrate</name>
    </ligand>
</feature>
<dbReference type="Gene3D" id="3.40.1390.10">
    <property type="entry name" value="MurE/MurF, N-terminal domain"/>
    <property type="match status" value="1"/>
</dbReference>
<feature type="active site" description="Proton acceptor; specific for D-alanine" evidence="5">
    <location>
        <position position="474"/>
    </location>
</feature>
<evidence type="ECO:0000256" key="4">
    <source>
        <dbReference type="ARBA" id="ARBA00023235"/>
    </source>
</evidence>
<dbReference type="SUPFAM" id="SSF53244">
    <property type="entry name" value="MurD-like peptide ligases, peptide-binding domain"/>
    <property type="match status" value="1"/>
</dbReference>
<dbReference type="NCBIfam" id="TIGR00492">
    <property type="entry name" value="alr"/>
    <property type="match status" value="1"/>
</dbReference>
<dbReference type="EMBL" id="FOFB01000020">
    <property type="protein sequence ID" value="SEQ95772.1"/>
    <property type="molecule type" value="Genomic_DNA"/>
</dbReference>
<dbReference type="InterPro" id="IPR011079">
    <property type="entry name" value="Ala_racemase_C"/>
</dbReference>
<dbReference type="InParanoid" id="A0A1H9K9M4"/>
<dbReference type="InterPro" id="IPR009006">
    <property type="entry name" value="Ala_racemase/Decarboxylase_C"/>
</dbReference>
<dbReference type="GO" id="GO:0030170">
    <property type="term" value="F:pyridoxal phosphate binding"/>
    <property type="evidence" value="ECO:0007669"/>
    <property type="project" value="UniProtKB-UniRule"/>
</dbReference>
<comment type="function">
    <text evidence="5">Catalyzes the interconversion of L-alanine and D-alanine. May also act on other amino acids.</text>
</comment>
<accession>A0A1H9K9M4</accession>
<feature type="binding site" evidence="5 7">
    <location>
        <position position="565"/>
    </location>
    <ligand>
        <name>substrate</name>
    </ligand>
</feature>
<sequence length="799" mass="87079">MPSLPSIPILYDRYGDFDLLVDSRRLRDPEKTLFFALPGQRTHGNKFVGQLYRKGVRHFVVHTLRRGPQVQGELDKRGKYPEATFLLTDDPLRLLQQLAAHHRRQFDIPVLAITGSNGKTIVKDWLAQLLQPYLKVCASPRSYNSRIGVPLSVWQLRPEHEVAIFEAGISEAGEMAALAEIILPTCGLFTMLGSAHAAGFTDELAKHREKISLFRGAKWVVVPADDTTSVGLLRKLDVEPITHLGIKGRWLEVEEVSLELPFPELPAIYLENAYAAATAAYALGLGKEQIAASLPDLHVLDNRLEQRAGLHGGPVINDSYSNDLTALAAALDFAEARANSGKLCLILGTIQPRSSNSPSTRVSAPEDTLLPLLHPRLTRLLTIGETNAGLSRSIAGARHFSHPEALLAELGNIPFSPGEVILIKGASEERLHRVADALSRQQHRTLLRIDLAALRHNFNVYRSGTSAKMIVMVKASAYGGGAPPVAHALAEAGADYLAVAYPDEGSHLRQHGLQLPIMVLNAAGHDFDRMLSNRLEPVIHRLEDLRRAREAGLKVHLELDTGMARLGFRPAELKALLTELRSGDYERTIASVFTHLAASEDGAHDDFTRQQINTFDAAYERIAEALGAFPSRHLLNSNGISRFPGHAYEYVRLGIGLYGIGDAAKAAALRPVLSFSTRVTAVFELKAGQSIGYGRRGKMAHDGRVAVLSVGYADGLPRLAGEGRFSVRLPGGLAPVIGSVCMDMTMVDVSQLPGVKVDDEAMLFGADHPIEELAEAAMTIPYEILTGIGPRVQRVYTAE</sequence>
<dbReference type="Gene3D" id="3.40.1190.10">
    <property type="entry name" value="Mur-like, catalytic domain"/>
    <property type="match status" value="1"/>
</dbReference>
<dbReference type="GO" id="GO:0005524">
    <property type="term" value="F:ATP binding"/>
    <property type="evidence" value="ECO:0007669"/>
    <property type="project" value="InterPro"/>
</dbReference>
<dbReference type="PRINTS" id="PR00992">
    <property type="entry name" value="ALARACEMASE"/>
</dbReference>
<dbReference type="Pfam" id="PF00842">
    <property type="entry name" value="Ala_racemase_C"/>
    <property type="match status" value="1"/>
</dbReference>
<feature type="active site" description="Proton acceptor; specific for L-alanine" evidence="5">
    <location>
        <position position="693"/>
    </location>
</feature>
<dbReference type="SUPFAM" id="SSF50621">
    <property type="entry name" value="Alanine racemase C-terminal domain-like"/>
    <property type="match status" value="1"/>
</dbReference>
<comment type="similarity">
    <text evidence="5">Belongs to the alanine racemase family.</text>
</comment>
<dbReference type="AlphaFoldDB" id="A0A1H9K9M4"/>
<dbReference type="PANTHER" id="PTHR30511">
    <property type="entry name" value="ALANINE RACEMASE"/>
    <property type="match status" value="1"/>
</dbReference>
<dbReference type="GO" id="GO:0030632">
    <property type="term" value="P:D-alanine biosynthetic process"/>
    <property type="evidence" value="ECO:0007669"/>
    <property type="project" value="UniProtKB-UniRule"/>
</dbReference>
<dbReference type="FunFam" id="3.20.20.10:FF:000002">
    <property type="entry name" value="Alanine racemase"/>
    <property type="match status" value="1"/>
</dbReference>
<feature type="domain" description="Alanine racemase C-terminal" evidence="8">
    <location>
        <begin position="672"/>
        <end position="797"/>
    </location>
</feature>
<dbReference type="InterPro" id="IPR036565">
    <property type="entry name" value="Mur-like_cat_sf"/>
</dbReference>
<dbReference type="SUPFAM" id="SSF51419">
    <property type="entry name" value="PLP-binding barrel"/>
    <property type="match status" value="1"/>
</dbReference>
<evidence type="ECO:0000256" key="1">
    <source>
        <dbReference type="ARBA" id="ARBA00000316"/>
    </source>
</evidence>
<evidence type="ECO:0000256" key="7">
    <source>
        <dbReference type="PIRSR" id="PIRSR600821-52"/>
    </source>
</evidence>
<keyword evidence="4 5" id="KW-0413">Isomerase</keyword>
<dbReference type="Pfam" id="PF01168">
    <property type="entry name" value="Ala_racemase_N"/>
    <property type="match status" value="1"/>
</dbReference>
<dbReference type="HAMAP" id="MF_01201">
    <property type="entry name" value="Ala_racemase"/>
    <property type="match status" value="1"/>
</dbReference>
<dbReference type="GO" id="GO:0008784">
    <property type="term" value="F:alanine racemase activity"/>
    <property type="evidence" value="ECO:0007669"/>
    <property type="project" value="UniProtKB-UniRule"/>
</dbReference>
<comment type="catalytic activity">
    <reaction evidence="1 5">
        <text>L-alanine = D-alanine</text>
        <dbReference type="Rhea" id="RHEA:20249"/>
        <dbReference type="ChEBI" id="CHEBI:57416"/>
        <dbReference type="ChEBI" id="CHEBI:57972"/>
        <dbReference type="EC" id="5.1.1.1"/>
    </reaction>
</comment>
<dbReference type="OrthoDB" id="9801978at2"/>
<dbReference type="InterPro" id="IPR013221">
    <property type="entry name" value="Mur_ligase_cen"/>
</dbReference>
<evidence type="ECO:0000256" key="3">
    <source>
        <dbReference type="ARBA" id="ARBA00022898"/>
    </source>
</evidence>
<evidence type="ECO:0000256" key="6">
    <source>
        <dbReference type="PIRSR" id="PIRSR600821-50"/>
    </source>
</evidence>
<dbReference type="Gene3D" id="3.20.20.10">
    <property type="entry name" value="Alanine racemase"/>
    <property type="match status" value="1"/>
</dbReference>
<comment type="cofactor">
    <cofactor evidence="2 5 6">
        <name>pyridoxal 5'-phosphate</name>
        <dbReference type="ChEBI" id="CHEBI:597326"/>
    </cofactor>
</comment>
<organism evidence="9 10">
    <name type="scientific">Neolewinella agarilytica</name>
    <dbReference type="NCBI Taxonomy" id="478744"/>
    <lineage>
        <taxon>Bacteria</taxon>
        <taxon>Pseudomonadati</taxon>
        <taxon>Bacteroidota</taxon>
        <taxon>Saprospiria</taxon>
        <taxon>Saprospirales</taxon>
        <taxon>Lewinellaceae</taxon>
        <taxon>Neolewinella</taxon>
    </lineage>
</organism>
<evidence type="ECO:0000313" key="9">
    <source>
        <dbReference type="EMBL" id="SEQ95772.1"/>
    </source>
</evidence>
<dbReference type="InterPro" id="IPR001608">
    <property type="entry name" value="Ala_racemase_N"/>
</dbReference>
<comment type="pathway">
    <text evidence="5">Amino-acid biosynthesis; D-alanine biosynthesis; D-alanine from L-alanine: step 1/1.</text>
</comment>
<dbReference type="InterPro" id="IPR029066">
    <property type="entry name" value="PLP-binding_barrel"/>
</dbReference>
<dbReference type="STRING" id="478744.SAMN05444359_1208"/>
<name>A0A1H9K9M4_9BACT</name>
<dbReference type="SMART" id="SM01005">
    <property type="entry name" value="Ala_racemase_C"/>
    <property type="match status" value="1"/>
</dbReference>
<dbReference type="GO" id="GO:0005829">
    <property type="term" value="C:cytosol"/>
    <property type="evidence" value="ECO:0007669"/>
    <property type="project" value="TreeGrafter"/>
</dbReference>
<dbReference type="Pfam" id="PF08245">
    <property type="entry name" value="Mur_ligase_M"/>
    <property type="match status" value="1"/>
</dbReference>
<evidence type="ECO:0000313" key="10">
    <source>
        <dbReference type="Proteomes" id="UP000199021"/>
    </source>
</evidence>
<protein>
    <recommendedName>
        <fullName evidence="5">Alanine racemase</fullName>
        <ecNumber evidence="5">5.1.1.1</ecNumber>
    </recommendedName>
</protein>
<evidence type="ECO:0000259" key="8">
    <source>
        <dbReference type="SMART" id="SM01005"/>
    </source>
</evidence>
<reference evidence="10" key="1">
    <citation type="submission" date="2016-10" db="EMBL/GenBank/DDBJ databases">
        <authorList>
            <person name="Varghese N."/>
            <person name="Submissions S."/>
        </authorList>
    </citation>
    <scope>NUCLEOTIDE SEQUENCE [LARGE SCALE GENOMIC DNA]</scope>
    <source>
        <strain evidence="10">DSM 24740</strain>
    </source>
</reference>
<feature type="modified residue" description="N6-(pyridoxal phosphate)lysine" evidence="5 6">
    <location>
        <position position="474"/>
    </location>
</feature>
<dbReference type="SUPFAM" id="SSF53623">
    <property type="entry name" value="MurD-like peptide ligases, catalytic domain"/>
    <property type="match status" value="1"/>
</dbReference>
<dbReference type="Proteomes" id="UP000199021">
    <property type="component" value="Unassembled WGS sequence"/>
</dbReference>
<dbReference type="InterPro" id="IPR035911">
    <property type="entry name" value="MurE/MurF_N"/>
</dbReference>
<dbReference type="CDD" id="cd00430">
    <property type="entry name" value="PLPDE_III_AR"/>
    <property type="match status" value="1"/>
</dbReference>